<proteinExistence type="predicted"/>
<protein>
    <submittedName>
        <fullName evidence="2">Uncharacterized protein</fullName>
    </submittedName>
</protein>
<gene>
    <name evidence="2" type="ORF">CSOL1703_00017749</name>
</gene>
<evidence type="ECO:0000313" key="2">
    <source>
        <dbReference type="EMBL" id="CAH0055645.1"/>
    </source>
</evidence>
<dbReference type="GO" id="GO:0003995">
    <property type="term" value="F:acyl-CoA dehydrogenase activity"/>
    <property type="evidence" value="ECO:0007669"/>
    <property type="project" value="TreeGrafter"/>
</dbReference>
<dbReference type="OrthoDB" id="10251155at2759"/>
<dbReference type="AlphaFoldDB" id="A0A9P0EQ47"/>
<accession>A0A9P0EQ47</accession>
<evidence type="ECO:0000313" key="3">
    <source>
        <dbReference type="Proteomes" id="UP000775872"/>
    </source>
</evidence>
<organism evidence="2 3">
    <name type="scientific">Clonostachys solani</name>
    <dbReference type="NCBI Taxonomy" id="160281"/>
    <lineage>
        <taxon>Eukaryota</taxon>
        <taxon>Fungi</taxon>
        <taxon>Dikarya</taxon>
        <taxon>Ascomycota</taxon>
        <taxon>Pezizomycotina</taxon>
        <taxon>Sordariomycetes</taxon>
        <taxon>Hypocreomycetidae</taxon>
        <taxon>Hypocreales</taxon>
        <taxon>Bionectriaceae</taxon>
        <taxon>Clonostachys</taxon>
    </lineage>
</organism>
<name>A0A9P0EQ47_9HYPO</name>
<sequence length="97" mass="10811">MVSQVSRDPEVAWTTGQWITERPGGSDVSNTESIATYDPNHGLNVQATHSSHLGPWSIDGFKWFSSVTDANMMVMLARRAKCKSTLFAPMRKTLVKR</sequence>
<dbReference type="SUPFAM" id="SSF56645">
    <property type="entry name" value="Acyl-CoA dehydrogenase NM domain-like"/>
    <property type="match status" value="1"/>
</dbReference>
<dbReference type="EMBL" id="CABFOC020000058">
    <property type="protein sequence ID" value="CAH0055645.1"/>
    <property type="molecule type" value="Genomic_DNA"/>
</dbReference>
<dbReference type="Proteomes" id="UP000775872">
    <property type="component" value="Unassembled WGS sequence"/>
</dbReference>
<keyword evidence="3" id="KW-1185">Reference proteome</keyword>
<feature type="non-terminal residue" evidence="2">
    <location>
        <position position="1"/>
    </location>
</feature>
<comment type="caution">
    <text evidence="2">The sequence shown here is derived from an EMBL/GenBank/DDBJ whole genome shotgun (WGS) entry which is preliminary data.</text>
</comment>
<feature type="region of interest" description="Disordered" evidence="1">
    <location>
        <begin position="1"/>
        <end position="34"/>
    </location>
</feature>
<dbReference type="InterPro" id="IPR009100">
    <property type="entry name" value="AcylCoA_DH/oxidase_NM_dom_sf"/>
</dbReference>
<dbReference type="PANTHER" id="PTHR42707:SF2">
    <property type="entry name" value="ACD11 DEHYDROGENASE"/>
    <property type="match status" value="1"/>
</dbReference>
<reference evidence="2" key="1">
    <citation type="submission" date="2021-10" db="EMBL/GenBank/DDBJ databases">
        <authorList>
            <person name="Piombo E."/>
        </authorList>
    </citation>
    <scope>NUCLEOTIDE SEQUENCE</scope>
</reference>
<dbReference type="PANTHER" id="PTHR42707">
    <property type="entry name" value="ACYL-COA DEHYDROGENASE"/>
    <property type="match status" value="1"/>
</dbReference>
<evidence type="ECO:0000256" key="1">
    <source>
        <dbReference type="SAM" id="MobiDB-lite"/>
    </source>
</evidence>
<dbReference type="Gene3D" id="2.40.110.20">
    <property type="match status" value="1"/>
</dbReference>
<dbReference type="InterPro" id="IPR052904">
    <property type="entry name" value="Acyl-CoA_dehydrogenase-like"/>
</dbReference>